<keyword evidence="4" id="KW-1185">Reference proteome</keyword>
<gene>
    <name evidence="3" type="ORF">B0T10DRAFT_563318</name>
</gene>
<keyword evidence="2" id="KW-1133">Transmembrane helix</keyword>
<organism evidence="3 4">
    <name type="scientific">Thelonectria olida</name>
    <dbReference type="NCBI Taxonomy" id="1576542"/>
    <lineage>
        <taxon>Eukaryota</taxon>
        <taxon>Fungi</taxon>
        <taxon>Dikarya</taxon>
        <taxon>Ascomycota</taxon>
        <taxon>Pezizomycotina</taxon>
        <taxon>Sordariomycetes</taxon>
        <taxon>Hypocreomycetidae</taxon>
        <taxon>Hypocreales</taxon>
        <taxon>Nectriaceae</taxon>
        <taxon>Thelonectria</taxon>
    </lineage>
</organism>
<keyword evidence="2" id="KW-0472">Membrane</keyword>
<evidence type="ECO:0000313" key="3">
    <source>
        <dbReference type="EMBL" id="KAH6887097.1"/>
    </source>
</evidence>
<feature type="region of interest" description="Disordered" evidence="1">
    <location>
        <begin position="237"/>
        <end position="285"/>
    </location>
</feature>
<feature type="transmembrane region" description="Helical" evidence="2">
    <location>
        <begin position="202"/>
        <end position="224"/>
    </location>
</feature>
<dbReference type="EMBL" id="JAGPYM010000015">
    <property type="protein sequence ID" value="KAH6887097.1"/>
    <property type="molecule type" value="Genomic_DNA"/>
</dbReference>
<feature type="compositionally biased region" description="Basic and acidic residues" evidence="1">
    <location>
        <begin position="241"/>
        <end position="250"/>
    </location>
</feature>
<evidence type="ECO:0000256" key="1">
    <source>
        <dbReference type="SAM" id="MobiDB-lite"/>
    </source>
</evidence>
<name>A0A9P9AMX8_9HYPO</name>
<proteinExistence type="predicted"/>
<evidence type="ECO:0000256" key="2">
    <source>
        <dbReference type="SAM" id="Phobius"/>
    </source>
</evidence>
<comment type="caution">
    <text evidence="3">The sequence shown here is derived from an EMBL/GenBank/DDBJ whole genome shotgun (WGS) entry which is preliminary data.</text>
</comment>
<feature type="region of interest" description="Disordered" evidence="1">
    <location>
        <begin position="161"/>
        <end position="198"/>
    </location>
</feature>
<protein>
    <submittedName>
        <fullName evidence="3">Uncharacterized protein</fullName>
    </submittedName>
</protein>
<keyword evidence="2" id="KW-0812">Transmembrane</keyword>
<reference evidence="3 4" key="1">
    <citation type="journal article" date="2021" name="Nat. Commun.">
        <title>Genetic determinants of endophytism in the Arabidopsis root mycobiome.</title>
        <authorList>
            <person name="Mesny F."/>
            <person name="Miyauchi S."/>
            <person name="Thiergart T."/>
            <person name="Pickel B."/>
            <person name="Atanasova L."/>
            <person name="Karlsson M."/>
            <person name="Huettel B."/>
            <person name="Barry K.W."/>
            <person name="Haridas S."/>
            <person name="Chen C."/>
            <person name="Bauer D."/>
            <person name="Andreopoulos W."/>
            <person name="Pangilinan J."/>
            <person name="LaButti K."/>
            <person name="Riley R."/>
            <person name="Lipzen A."/>
            <person name="Clum A."/>
            <person name="Drula E."/>
            <person name="Henrissat B."/>
            <person name="Kohler A."/>
            <person name="Grigoriev I.V."/>
            <person name="Martin F.M."/>
            <person name="Hacquard S."/>
        </authorList>
    </citation>
    <scope>NUCLEOTIDE SEQUENCE [LARGE SCALE GENOMIC DNA]</scope>
    <source>
        <strain evidence="3 4">MPI-CAGE-CH-0241</strain>
    </source>
</reference>
<sequence length="285" mass="30072">MSVGALTTTFTPAESCLSSLSNTYAEPGDMGAMYGGPLSTDGCFPDRYAYARTNYYSPGICPDGYTTACSSTIAAKGEGGAVETVVTCCPRNFDCNPSHVFPWETTMGCASRWSNTNTFPTVTMVTRSGIDLIPVSTDSVVQPWGAVNAFSVQIRFQPGDFNKSGHTSTNADTLPSATATVPMPTSSSDSSSASRGLSGGEVAGIAVGSAIGTLLLAATVYYLFLLRRRRQRRQLAPMHQAVDEAARHPSELLGQAPKELPGTDTRAQEMSTDGALVEMPSSARY</sequence>
<feature type="compositionally biased region" description="Polar residues" evidence="1">
    <location>
        <begin position="164"/>
        <end position="185"/>
    </location>
</feature>
<accession>A0A9P9AMX8</accession>
<dbReference type="Proteomes" id="UP000777438">
    <property type="component" value="Unassembled WGS sequence"/>
</dbReference>
<dbReference type="AlphaFoldDB" id="A0A9P9AMX8"/>
<evidence type="ECO:0000313" key="4">
    <source>
        <dbReference type="Proteomes" id="UP000777438"/>
    </source>
</evidence>
<feature type="compositionally biased region" description="Low complexity" evidence="1">
    <location>
        <begin position="186"/>
        <end position="196"/>
    </location>
</feature>
<dbReference type="OrthoDB" id="4770059at2759"/>